<keyword evidence="1" id="KW-0863">Zinc-finger</keyword>
<feature type="compositionally biased region" description="Polar residues" evidence="2">
    <location>
        <begin position="95"/>
        <end position="108"/>
    </location>
</feature>
<feature type="compositionally biased region" description="Basic and acidic residues" evidence="2">
    <location>
        <begin position="26"/>
        <end position="37"/>
    </location>
</feature>
<feature type="compositionally biased region" description="Polar residues" evidence="2">
    <location>
        <begin position="1"/>
        <end position="24"/>
    </location>
</feature>
<dbReference type="InterPro" id="IPR036875">
    <property type="entry name" value="Znf_CCHC_sf"/>
</dbReference>
<dbReference type="SMART" id="SM00343">
    <property type="entry name" value="ZnF_C2HC"/>
    <property type="match status" value="2"/>
</dbReference>
<dbReference type="GeneID" id="112691334"/>
<feature type="region of interest" description="Disordered" evidence="2">
    <location>
        <begin position="1"/>
        <end position="54"/>
    </location>
</feature>
<dbReference type="Proteomes" id="UP000694846">
    <property type="component" value="Unplaced"/>
</dbReference>
<dbReference type="PROSITE" id="PS50158">
    <property type="entry name" value="ZF_CCHC"/>
    <property type="match status" value="1"/>
</dbReference>
<accession>A0A8B8GEC0</accession>
<dbReference type="PANTHER" id="PTHR33273">
    <property type="entry name" value="DOMAIN-CONTAINING PROTEIN, PUTATIVE-RELATED"/>
    <property type="match status" value="1"/>
</dbReference>
<dbReference type="SUPFAM" id="SSF56219">
    <property type="entry name" value="DNase I-like"/>
    <property type="match status" value="1"/>
</dbReference>
<feature type="region of interest" description="Disordered" evidence="2">
    <location>
        <begin position="94"/>
        <end position="215"/>
    </location>
</feature>
<feature type="domain" description="CCHC-type" evidence="3">
    <location>
        <begin position="395"/>
        <end position="408"/>
    </location>
</feature>
<keyword evidence="4" id="KW-1185">Reference proteome</keyword>
<dbReference type="AlphaFoldDB" id="A0A8B8GEC0"/>
<evidence type="ECO:0000256" key="1">
    <source>
        <dbReference type="PROSITE-ProRule" id="PRU00047"/>
    </source>
</evidence>
<organism evidence="4 5">
    <name type="scientific">Sipha flava</name>
    <name type="common">yellow sugarcane aphid</name>
    <dbReference type="NCBI Taxonomy" id="143950"/>
    <lineage>
        <taxon>Eukaryota</taxon>
        <taxon>Metazoa</taxon>
        <taxon>Ecdysozoa</taxon>
        <taxon>Arthropoda</taxon>
        <taxon>Hexapoda</taxon>
        <taxon>Insecta</taxon>
        <taxon>Pterygota</taxon>
        <taxon>Neoptera</taxon>
        <taxon>Paraneoptera</taxon>
        <taxon>Hemiptera</taxon>
        <taxon>Sternorrhyncha</taxon>
        <taxon>Aphidomorpha</taxon>
        <taxon>Aphidoidea</taxon>
        <taxon>Aphididae</taxon>
        <taxon>Sipha</taxon>
    </lineage>
</organism>
<dbReference type="GO" id="GO:0003676">
    <property type="term" value="F:nucleic acid binding"/>
    <property type="evidence" value="ECO:0007669"/>
    <property type="project" value="InterPro"/>
</dbReference>
<dbReference type="InterPro" id="IPR005135">
    <property type="entry name" value="Endo/exonuclease/phosphatase"/>
</dbReference>
<dbReference type="InterPro" id="IPR036691">
    <property type="entry name" value="Endo/exonu/phosph_ase_sf"/>
</dbReference>
<feature type="compositionally biased region" description="Basic and acidic residues" evidence="2">
    <location>
        <begin position="181"/>
        <end position="193"/>
    </location>
</feature>
<dbReference type="Pfam" id="PF14529">
    <property type="entry name" value="Exo_endo_phos_2"/>
    <property type="match status" value="1"/>
</dbReference>
<dbReference type="Pfam" id="PF00098">
    <property type="entry name" value="zf-CCHC"/>
    <property type="match status" value="1"/>
</dbReference>
<keyword evidence="1" id="KW-0479">Metal-binding</keyword>
<evidence type="ECO:0000313" key="5">
    <source>
        <dbReference type="RefSeq" id="XP_025421298.1"/>
    </source>
</evidence>
<dbReference type="Gene3D" id="4.10.60.10">
    <property type="entry name" value="Zinc finger, CCHC-type"/>
    <property type="match status" value="1"/>
</dbReference>
<gene>
    <name evidence="5" type="primary">LOC112691334</name>
</gene>
<name>A0A8B8GEC0_9HEMI</name>
<dbReference type="OrthoDB" id="6626214at2759"/>
<dbReference type="InterPro" id="IPR001878">
    <property type="entry name" value="Znf_CCHC"/>
</dbReference>
<sequence length="696" mass="77383">MASSVGNATAETAVSTDTQRTQAQHGGEKSRTLEKRLLASSTTNQPTQHEATMEETLDEEVAAASNTKREIKTLITQLTNSARGLIQWGRHTGKVSANTSNRGTQTDQEPPELLPTTKEHPKTTEALPGTPPNGVNLGRSHSKAGQKDRQTTRKTAATAPDETVLETRRADRAAPTTTTDRCPRPSLSDHADNWETVSRKTKKRKRREPTTRSRPDTIIVKADNMSYADMLKKIRTSRDMEGVGGTIHSITKTRDGHLRLVLNRDSVKFKNLQTAIKTTIGNEVSCTRLTDMATVEIRDADEEATNEEIIQALEAHTKGQGTARVVSKRRTNGGTLVITVTIPTTAMNSLLKTRLRIGFVNCRVKRMVDVQKCFRCQGFGHTRQTCTNDEQSDHCWKCGEEGHKSSDCVGKASCLLCKEDESRDHRLGIEEASDYILITEPHHIETNWHSDFSNKAAIINAKQTSVDQIGAKEQGFCWIQSGGFRLYSCYCSPNSIHLEYKDFILRLEQSIRSANSQVLVTGDFNAHHTDWGSSSNNRRGESLEDSVCALGLIICNSGNTPTFYNRIGSSIIDLTIASPSLVNKIARWEVLDTISLSDHRYIRFKIQNQPSTISKNPPQWNSRIVEAKKLEATLREATPDLDTTDCGTEENARLLTSNIQKTCKGISPPPRGSHRKSVYWWSPEIGSLRKTANHLR</sequence>
<reference evidence="5" key="1">
    <citation type="submission" date="2025-08" db="UniProtKB">
        <authorList>
            <consortium name="RefSeq"/>
        </authorList>
    </citation>
    <scope>IDENTIFICATION</scope>
    <source>
        <tissue evidence="5">Whole body</tissue>
    </source>
</reference>
<keyword evidence="1" id="KW-0862">Zinc</keyword>
<dbReference type="GO" id="GO:0008270">
    <property type="term" value="F:zinc ion binding"/>
    <property type="evidence" value="ECO:0007669"/>
    <property type="project" value="UniProtKB-KW"/>
</dbReference>
<dbReference type="GO" id="GO:0003824">
    <property type="term" value="F:catalytic activity"/>
    <property type="evidence" value="ECO:0007669"/>
    <property type="project" value="InterPro"/>
</dbReference>
<evidence type="ECO:0000256" key="2">
    <source>
        <dbReference type="SAM" id="MobiDB-lite"/>
    </source>
</evidence>
<dbReference type="PANTHER" id="PTHR33273:SF4">
    <property type="entry name" value="ENDONUCLEASE_EXONUCLEASE_PHOSPHATASE DOMAIN-CONTAINING PROTEIN"/>
    <property type="match status" value="1"/>
</dbReference>
<dbReference type="SUPFAM" id="SSF57756">
    <property type="entry name" value="Retrovirus zinc finger-like domains"/>
    <property type="match status" value="1"/>
</dbReference>
<dbReference type="CDD" id="cd09077">
    <property type="entry name" value="R1-I-EN"/>
    <property type="match status" value="1"/>
</dbReference>
<proteinExistence type="predicted"/>
<dbReference type="Gene3D" id="3.60.10.10">
    <property type="entry name" value="Endonuclease/exonuclease/phosphatase"/>
    <property type="match status" value="1"/>
</dbReference>
<protein>
    <submittedName>
        <fullName evidence="5">Uncharacterized protein LOC112691334</fullName>
    </submittedName>
</protein>
<dbReference type="RefSeq" id="XP_025421298.1">
    <property type="nucleotide sequence ID" value="XM_025565513.1"/>
</dbReference>
<evidence type="ECO:0000313" key="4">
    <source>
        <dbReference type="Proteomes" id="UP000694846"/>
    </source>
</evidence>
<evidence type="ECO:0000259" key="3">
    <source>
        <dbReference type="PROSITE" id="PS50158"/>
    </source>
</evidence>
<feature type="compositionally biased region" description="Polar residues" evidence="2">
    <location>
        <begin position="39"/>
        <end position="50"/>
    </location>
</feature>